<dbReference type="InterPro" id="IPR012938">
    <property type="entry name" value="Glc/Sorbosone_DH"/>
</dbReference>
<accession>A0A4P8YIT7</accession>
<dbReference type="Proteomes" id="UP000302163">
    <property type="component" value="Chromosome"/>
</dbReference>
<evidence type="ECO:0000256" key="1">
    <source>
        <dbReference type="SAM" id="SignalP"/>
    </source>
</evidence>
<gene>
    <name evidence="3" type="ORF">FEM41_14050</name>
</gene>
<evidence type="ECO:0000313" key="3">
    <source>
        <dbReference type="EMBL" id="QCT20685.1"/>
    </source>
</evidence>
<feature type="domain" description="Glucose/Sorbosone dehydrogenase" evidence="2">
    <location>
        <begin position="35"/>
        <end position="367"/>
    </location>
</feature>
<dbReference type="Gene3D" id="2.120.10.30">
    <property type="entry name" value="TolB, C-terminal domain"/>
    <property type="match status" value="1"/>
</dbReference>
<dbReference type="Pfam" id="PF07995">
    <property type="entry name" value="GSDH"/>
    <property type="match status" value="1"/>
</dbReference>
<dbReference type="RefSeq" id="WP_138096558.1">
    <property type="nucleotide sequence ID" value="NZ_CP040428.1"/>
</dbReference>
<organism evidence="3 4">
    <name type="scientific">Jejubacter calystegiae</name>
    <dbReference type="NCBI Taxonomy" id="2579935"/>
    <lineage>
        <taxon>Bacteria</taxon>
        <taxon>Pseudomonadati</taxon>
        <taxon>Pseudomonadota</taxon>
        <taxon>Gammaproteobacteria</taxon>
        <taxon>Enterobacterales</taxon>
        <taxon>Enterobacteriaceae</taxon>
        <taxon>Jejubacter</taxon>
    </lineage>
</organism>
<dbReference type="AlphaFoldDB" id="A0A4P8YIT7"/>
<dbReference type="SUPFAM" id="SSF50952">
    <property type="entry name" value="Soluble quinoprotein glucose dehydrogenase"/>
    <property type="match status" value="1"/>
</dbReference>
<dbReference type="KEGG" id="izh:FEM41_14050"/>
<protein>
    <submittedName>
        <fullName evidence="3">PQQ-dependent sugar dehydrogenase</fullName>
    </submittedName>
</protein>
<evidence type="ECO:0000313" key="4">
    <source>
        <dbReference type="Proteomes" id="UP000302163"/>
    </source>
</evidence>
<dbReference type="PANTHER" id="PTHR19328">
    <property type="entry name" value="HEDGEHOG-INTERACTING PROTEIN"/>
    <property type="match status" value="1"/>
</dbReference>
<feature type="chain" id="PRO_5020829067" evidence="1">
    <location>
        <begin position="24"/>
        <end position="373"/>
    </location>
</feature>
<name>A0A4P8YIT7_9ENTR</name>
<keyword evidence="1" id="KW-0732">Signal</keyword>
<keyword evidence="4" id="KW-1185">Reference proteome</keyword>
<dbReference type="InterPro" id="IPR011041">
    <property type="entry name" value="Quinoprot_gluc/sorb_DH_b-prop"/>
</dbReference>
<sequence length="373" mass="40962">MAFFSPRALIAGLTLITAGSTLAATTQVEVLQSKLDHPWSLAFLPENQGILITLKDGQLKRWQPGAGLSDPINGVPDVWANGQGGLLDVALAPDFATSRRVWLSFAEGDGNGKAGTAVGYGKLNPSMTRIEDFRVVLRQQPKLSTGNHFGGSMAFDDKGYLYVALGENNQRNTAQDLTKLQGKVVRLTAEGTVPEDNPYVGRKDARPEIWSYGIRNPQGLALNPWSHQIWLHEHGPRGGDEINIPHPGANYGWPIATWGIDYGGEAYPETRGGEVPGMEKPVWHWKVSPAISGMAFYNSDKFPQWHQKLFIGALKEKALIALTVDGDTVKDEQRLLTERNQRIRNVKLGPDGYLYVLTDESDGQLLKVSPTQD</sequence>
<dbReference type="InterPro" id="IPR011042">
    <property type="entry name" value="6-blade_b-propeller_TolB-like"/>
</dbReference>
<dbReference type="PANTHER" id="PTHR19328:SF75">
    <property type="entry name" value="ALDOSE SUGAR DEHYDROGENASE YLII"/>
    <property type="match status" value="1"/>
</dbReference>
<feature type="signal peptide" evidence="1">
    <location>
        <begin position="1"/>
        <end position="23"/>
    </location>
</feature>
<proteinExistence type="predicted"/>
<evidence type="ECO:0000259" key="2">
    <source>
        <dbReference type="Pfam" id="PF07995"/>
    </source>
</evidence>
<dbReference type="EMBL" id="CP040428">
    <property type="protein sequence ID" value="QCT20685.1"/>
    <property type="molecule type" value="Genomic_DNA"/>
</dbReference>
<reference evidence="3 4" key="1">
    <citation type="submission" date="2019-05" db="EMBL/GenBank/DDBJ databases">
        <title>Complete genome sequence of Izhakiella calystegiae KSNA2, an endophyte isolated from beach morning glory (Calystegia soldanella).</title>
        <authorList>
            <person name="Jiang L."/>
            <person name="Jeong J.C."/>
            <person name="Kim C.Y."/>
            <person name="Kim D.H."/>
            <person name="Kim S.W."/>
            <person name="Lee j."/>
        </authorList>
    </citation>
    <scope>NUCLEOTIDE SEQUENCE [LARGE SCALE GENOMIC DNA]</scope>
    <source>
        <strain evidence="3 4">KSNA2</strain>
    </source>
</reference>
<dbReference type="OrthoDB" id="9770043at2"/>